<dbReference type="KEGG" id="wei:EQG49_11250"/>
<dbReference type="AlphaFoldDB" id="A0A4P6YW42"/>
<evidence type="ECO:0000313" key="1">
    <source>
        <dbReference type="EMBL" id="QBO36983.1"/>
    </source>
</evidence>
<dbReference type="EMBL" id="CP037940">
    <property type="protein sequence ID" value="QBO36983.1"/>
    <property type="molecule type" value="Genomic_DNA"/>
</dbReference>
<gene>
    <name evidence="1" type="ORF">EQG49_11250</name>
</gene>
<accession>A0A4P6YW42</accession>
<sequence>MNDTGWINVTPNAPFTAGYLQYKRRGKTVMLRGQLNITSAQSAGWTGTIFTLPAGFRPTIGSYYSPRFQGSDANSWLMPINTAGVVSFERYGSGSNVAIAANAWLVFTAQFELD</sequence>
<organism evidence="1 2">
    <name type="scientific">Periweissella cryptocerci</name>
    <dbReference type="NCBI Taxonomy" id="2506420"/>
    <lineage>
        <taxon>Bacteria</taxon>
        <taxon>Bacillati</taxon>
        <taxon>Bacillota</taxon>
        <taxon>Bacilli</taxon>
        <taxon>Lactobacillales</taxon>
        <taxon>Lactobacillaceae</taxon>
        <taxon>Periweissella</taxon>
    </lineage>
</organism>
<keyword evidence="2" id="KW-1185">Reference proteome</keyword>
<dbReference type="RefSeq" id="WP_133364060.1">
    <property type="nucleotide sequence ID" value="NZ_CP037940.1"/>
</dbReference>
<dbReference type="OrthoDB" id="9255846at2"/>
<name>A0A4P6YW42_9LACO</name>
<evidence type="ECO:0000313" key="2">
    <source>
        <dbReference type="Proteomes" id="UP000292886"/>
    </source>
</evidence>
<reference evidence="2" key="1">
    <citation type="submission" date="2019-03" db="EMBL/GenBank/DDBJ databases">
        <title>Weissella sp. 26KH-42 Genome sequencing.</title>
        <authorList>
            <person name="Heo J."/>
            <person name="Kim S.-J."/>
            <person name="Kim J.-S."/>
            <person name="Hong S.-B."/>
            <person name="Kwon S.-W."/>
        </authorList>
    </citation>
    <scope>NUCLEOTIDE SEQUENCE [LARGE SCALE GENOMIC DNA]</scope>
    <source>
        <strain evidence="2">26KH-42</strain>
    </source>
</reference>
<proteinExistence type="predicted"/>
<protein>
    <submittedName>
        <fullName evidence="1">Uncharacterized protein</fullName>
    </submittedName>
</protein>
<dbReference type="Proteomes" id="UP000292886">
    <property type="component" value="Chromosome"/>
</dbReference>